<sequence length="115" mass="12918">MPSMPCFTLLLESSPVMQSFTGSSACDLDIPIALAKRRRSKLVSDSNTHDVSLTNQPSMLIVFEDRRRELHTTRSPQFLGLRNQHGLWSDSDYGSDVRIDVFDTGSSPNDEAFRI</sequence>
<evidence type="ECO:0000313" key="2">
    <source>
        <dbReference type="Proteomes" id="UP001472677"/>
    </source>
</evidence>
<dbReference type="SUPFAM" id="SSF52743">
    <property type="entry name" value="Subtilisin-like"/>
    <property type="match status" value="1"/>
</dbReference>
<dbReference type="EMBL" id="JBBPBM010000010">
    <property type="protein sequence ID" value="KAK8564735.1"/>
    <property type="molecule type" value="Genomic_DNA"/>
</dbReference>
<comment type="caution">
    <text evidence="1">The sequence shown here is derived from an EMBL/GenBank/DDBJ whole genome shotgun (WGS) entry which is preliminary data.</text>
</comment>
<protein>
    <submittedName>
        <fullName evidence="1">Uncharacterized protein</fullName>
    </submittedName>
</protein>
<reference evidence="1 2" key="1">
    <citation type="journal article" date="2024" name="G3 (Bethesda)">
        <title>Genome assembly of Hibiscus sabdariffa L. provides insights into metabolisms of medicinal natural products.</title>
        <authorList>
            <person name="Kim T."/>
        </authorList>
    </citation>
    <scope>NUCLEOTIDE SEQUENCE [LARGE SCALE GENOMIC DNA]</scope>
    <source>
        <strain evidence="1">TK-2024</strain>
        <tissue evidence="1">Old leaves</tissue>
    </source>
</reference>
<name>A0ABR2ERS5_9ROSI</name>
<keyword evidence="2" id="KW-1185">Reference proteome</keyword>
<gene>
    <name evidence="1" type="ORF">V6N12_058318</name>
</gene>
<dbReference type="Proteomes" id="UP001472677">
    <property type="component" value="Unassembled WGS sequence"/>
</dbReference>
<organism evidence="1 2">
    <name type="scientific">Hibiscus sabdariffa</name>
    <name type="common">roselle</name>
    <dbReference type="NCBI Taxonomy" id="183260"/>
    <lineage>
        <taxon>Eukaryota</taxon>
        <taxon>Viridiplantae</taxon>
        <taxon>Streptophyta</taxon>
        <taxon>Embryophyta</taxon>
        <taxon>Tracheophyta</taxon>
        <taxon>Spermatophyta</taxon>
        <taxon>Magnoliopsida</taxon>
        <taxon>eudicotyledons</taxon>
        <taxon>Gunneridae</taxon>
        <taxon>Pentapetalae</taxon>
        <taxon>rosids</taxon>
        <taxon>malvids</taxon>
        <taxon>Malvales</taxon>
        <taxon>Malvaceae</taxon>
        <taxon>Malvoideae</taxon>
        <taxon>Hibiscus</taxon>
    </lineage>
</organism>
<accession>A0ABR2ERS5</accession>
<evidence type="ECO:0000313" key="1">
    <source>
        <dbReference type="EMBL" id="KAK8564735.1"/>
    </source>
</evidence>
<proteinExistence type="predicted"/>
<dbReference type="InterPro" id="IPR036852">
    <property type="entry name" value="Peptidase_S8/S53_dom_sf"/>
</dbReference>